<dbReference type="Proteomes" id="UP000186102">
    <property type="component" value="Unassembled WGS sequence"/>
</dbReference>
<dbReference type="STRING" id="1888891.DSOL_3352"/>
<keyword evidence="2" id="KW-1185">Reference proteome</keyword>
<dbReference type="EMBL" id="MLBF01000029">
    <property type="protein sequence ID" value="OLN29821.1"/>
    <property type="molecule type" value="Genomic_DNA"/>
</dbReference>
<reference evidence="1 2" key="1">
    <citation type="submission" date="2016-09" db="EMBL/GenBank/DDBJ databases">
        <title>Complete genome of Desulfosporosinus sp. OL.</title>
        <authorList>
            <person name="Mardanov A."/>
            <person name="Beletsky A."/>
            <person name="Panova A."/>
            <person name="Karnachuk O."/>
            <person name="Ravin N."/>
        </authorList>
    </citation>
    <scope>NUCLEOTIDE SEQUENCE [LARGE SCALE GENOMIC DNA]</scope>
    <source>
        <strain evidence="1 2">OL</strain>
    </source>
</reference>
<evidence type="ECO:0000313" key="1">
    <source>
        <dbReference type="EMBL" id="OLN29821.1"/>
    </source>
</evidence>
<sequence>MSSVEASGIDVMALEKSSGIPYYNGKNTVSYVGLILFNAVE</sequence>
<dbReference type="AlphaFoldDB" id="A0A1Q8QR45"/>
<protein>
    <submittedName>
        <fullName evidence="1">Uncharacterized protein</fullName>
    </submittedName>
</protein>
<name>A0A1Q8QR45_9FIRM</name>
<comment type="caution">
    <text evidence="1">The sequence shown here is derived from an EMBL/GenBank/DDBJ whole genome shotgun (WGS) entry which is preliminary data.</text>
</comment>
<accession>A0A1Q8QR45</accession>
<proteinExistence type="predicted"/>
<organism evidence="1 2">
    <name type="scientific">Desulfosporosinus metallidurans</name>
    <dbReference type="NCBI Taxonomy" id="1888891"/>
    <lineage>
        <taxon>Bacteria</taxon>
        <taxon>Bacillati</taxon>
        <taxon>Bacillota</taxon>
        <taxon>Clostridia</taxon>
        <taxon>Eubacteriales</taxon>
        <taxon>Desulfitobacteriaceae</taxon>
        <taxon>Desulfosporosinus</taxon>
    </lineage>
</organism>
<dbReference type="InterPro" id="IPR019271">
    <property type="entry name" value="DUF2284_metal-binding"/>
</dbReference>
<evidence type="ECO:0000313" key="2">
    <source>
        <dbReference type="Proteomes" id="UP000186102"/>
    </source>
</evidence>
<gene>
    <name evidence="1" type="ORF">DSOL_3352</name>
</gene>
<dbReference type="Pfam" id="PF10050">
    <property type="entry name" value="DUF2284"/>
    <property type="match status" value="1"/>
</dbReference>